<evidence type="ECO:0000259" key="1">
    <source>
        <dbReference type="Pfam" id="PF26481"/>
    </source>
</evidence>
<sequence length="173" mass="19237">MGLDDVVDAVDYVESLLADGETGPVQDSLSWQQTDADIQLGKACAMLGTCRQLRQGTNNYVSIVELSFNAIERSFQFYLVDQTAAESADFRSHGQVFEEIAARGVFSDTDVPDRIDAFRSTHRARIYYDLDRPGRDLAAGMHELAEAAHAYVVAFADAYPRCNCDERGTQNRE</sequence>
<accession>A0A544QN72</accession>
<feature type="domain" description="DUF8154" evidence="1">
    <location>
        <begin position="2"/>
        <end position="164"/>
    </location>
</feature>
<comment type="caution">
    <text evidence="2">The sequence shown here is derived from an EMBL/GenBank/DDBJ whole genome shotgun (WGS) entry which is preliminary data.</text>
</comment>
<dbReference type="RefSeq" id="WP_142443427.1">
    <property type="nucleotide sequence ID" value="NZ_SESI01000002.1"/>
</dbReference>
<dbReference type="EMBL" id="SESI01000002">
    <property type="protein sequence ID" value="TQQ80305.1"/>
    <property type="molecule type" value="Genomic_DNA"/>
</dbReference>
<dbReference type="OrthoDB" id="237859at2157"/>
<evidence type="ECO:0000313" key="3">
    <source>
        <dbReference type="Proteomes" id="UP000315385"/>
    </source>
</evidence>
<protein>
    <recommendedName>
        <fullName evidence="1">DUF8154 domain-containing protein</fullName>
    </recommendedName>
</protein>
<dbReference type="AlphaFoldDB" id="A0A544QN72"/>
<dbReference type="Pfam" id="PF26481">
    <property type="entry name" value="DUF8154"/>
    <property type="match status" value="1"/>
</dbReference>
<evidence type="ECO:0000313" key="2">
    <source>
        <dbReference type="EMBL" id="TQQ80305.1"/>
    </source>
</evidence>
<name>A0A544QN72_9EURY</name>
<proteinExistence type="predicted"/>
<dbReference type="Proteomes" id="UP000315385">
    <property type="component" value="Unassembled WGS sequence"/>
</dbReference>
<reference evidence="2 3" key="1">
    <citation type="submission" date="2019-02" db="EMBL/GenBank/DDBJ databases">
        <title>Halonotius sp. a new haloqrchaeon isolated from saline water.</title>
        <authorList>
            <person name="Duran-Viseras A."/>
            <person name="Sanchez-Porro C."/>
            <person name="Ventosa A."/>
        </authorList>
    </citation>
    <scope>NUCLEOTIDE SEQUENCE [LARGE SCALE GENOMIC DNA]</scope>
    <source>
        <strain evidence="2 3">F9-27</strain>
    </source>
</reference>
<organism evidence="2 3">
    <name type="scientific">Halonotius roseus</name>
    <dbReference type="NCBI Taxonomy" id="2511997"/>
    <lineage>
        <taxon>Archaea</taxon>
        <taxon>Methanobacteriati</taxon>
        <taxon>Methanobacteriota</taxon>
        <taxon>Stenosarchaea group</taxon>
        <taxon>Halobacteria</taxon>
        <taxon>Halobacteriales</taxon>
        <taxon>Haloferacaceae</taxon>
        <taxon>Halonotius</taxon>
    </lineage>
</organism>
<keyword evidence="3" id="KW-1185">Reference proteome</keyword>
<gene>
    <name evidence="2" type="ORF">EWF95_07350</name>
</gene>
<dbReference type="InterPro" id="IPR058467">
    <property type="entry name" value="DUF8154"/>
</dbReference>